<keyword evidence="9 10" id="KW-0472">Membrane</keyword>
<evidence type="ECO:0000256" key="11">
    <source>
        <dbReference type="RuleBase" id="RU000488"/>
    </source>
</evidence>
<organism evidence="12 13">
    <name type="scientific">Aspergillus ochraceoroseus</name>
    <dbReference type="NCBI Taxonomy" id="138278"/>
    <lineage>
        <taxon>Eukaryota</taxon>
        <taxon>Fungi</taxon>
        <taxon>Dikarya</taxon>
        <taxon>Ascomycota</taxon>
        <taxon>Pezizomycotina</taxon>
        <taxon>Eurotiomycetes</taxon>
        <taxon>Eurotiomycetidae</taxon>
        <taxon>Eurotiales</taxon>
        <taxon>Aspergillaceae</taxon>
        <taxon>Aspergillus</taxon>
        <taxon>Aspergillus subgen. Nidulantes</taxon>
    </lineage>
</organism>
<dbReference type="SUPFAM" id="SSF103506">
    <property type="entry name" value="Mitochondrial carrier"/>
    <property type="match status" value="1"/>
</dbReference>
<dbReference type="VEuPathDB" id="FungiDB:P175DRAFT_0443975"/>
<comment type="caution">
    <text evidence="12">The sequence shown here is derived from an EMBL/GenBank/DDBJ whole genome shotgun (WGS) entry which is preliminary data.</text>
</comment>
<evidence type="ECO:0000313" key="12">
    <source>
        <dbReference type="EMBL" id="KKK21746.1"/>
    </source>
</evidence>
<gene>
    <name evidence="12" type="ORF">AOCH_006217</name>
</gene>
<evidence type="ECO:0000256" key="8">
    <source>
        <dbReference type="ARBA" id="ARBA00023128"/>
    </source>
</evidence>
<protein>
    <submittedName>
        <fullName evidence="12">RNA-splicing protein</fullName>
    </submittedName>
</protein>
<feature type="repeat" description="Solcar" evidence="10">
    <location>
        <begin position="164"/>
        <end position="255"/>
    </location>
</feature>
<dbReference type="GO" id="GO:0005743">
    <property type="term" value="C:mitochondrial inner membrane"/>
    <property type="evidence" value="ECO:0007669"/>
    <property type="project" value="UniProtKB-SubCell"/>
</dbReference>
<reference evidence="12 13" key="1">
    <citation type="submission" date="2015-02" db="EMBL/GenBank/DDBJ databases">
        <title>Draft Genome Sequences of Two Closely-Related Aflatoxigenic Aspergillus Species Obtained from the Cote d'Ivoire.</title>
        <authorList>
            <person name="Moore G.G."/>
            <person name="Beltz S.B."/>
            <person name="Mack B.M."/>
        </authorList>
    </citation>
    <scope>NUCLEOTIDE SEQUENCE [LARGE SCALE GENOMIC DNA]</scope>
    <source>
        <strain evidence="12 13">SRRC1432</strain>
    </source>
</reference>
<dbReference type="Proteomes" id="UP000034947">
    <property type="component" value="Unassembled WGS sequence"/>
</dbReference>
<evidence type="ECO:0000256" key="1">
    <source>
        <dbReference type="ARBA" id="ARBA00004448"/>
    </source>
</evidence>
<dbReference type="Pfam" id="PF00153">
    <property type="entry name" value="Mito_carr"/>
    <property type="match status" value="3"/>
</dbReference>
<dbReference type="InterPro" id="IPR023395">
    <property type="entry name" value="MCP_dom_sf"/>
</dbReference>
<evidence type="ECO:0000256" key="4">
    <source>
        <dbReference type="ARBA" id="ARBA00022692"/>
    </source>
</evidence>
<keyword evidence="5" id="KW-0677">Repeat</keyword>
<keyword evidence="6" id="KW-0999">Mitochondrion inner membrane</keyword>
<dbReference type="PANTHER" id="PTHR45758">
    <property type="entry name" value="MITOFERRIN-1-RELATED"/>
    <property type="match status" value="1"/>
</dbReference>
<comment type="subcellular location">
    <subcellularLocation>
        <location evidence="1">Mitochondrion inner membrane</location>
        <topology evidence="1">Multi-pass membrane protein</topology>
    </subcellularLocation>
</comment>
<dbReference type="OrthoDB" id="43906at2759"/>
<dbReference type="GO" id="GO:0048250">
    <property type="term" value="P:iron import into the mitochondrion"/>
    <property type="evidence" value="ECO:0007669"/>
    <property type="project" value="TreeGrafter"/>
</dbReference>
<dbReference type="InterPro" id="IPR018108">
    <property type="entry name" value="MCP_transmembrane"/>
</dbReference>
<feature type="repeat" description="Solcar" evidence="10">
    <location>
        <begin position="21"/>
        <end position="109"/>
    </location>
</feature>
<evidence type="ECO:0000256" key="2">
    <source>
        <dbReference type="ARBA" id="ARBA00006375"/>
    </source>
</evidence>
<dbReference type="GO" id="GO:0015093">
    <property type="term" value="F:ferrous iron transmembrane transporter activity"/>
    <property type="evidence" value="ECO:0007669"/>
    <property type="project" value="TreeGrafter"/>
</dbReference>
<evidence type="ECO:0000256" key="10">
    <source>
        <dbReference type="PROSITE-ProRule" id="PRU00282"/>
    </source>
</evidence>
<evidence type="ECO:0000256" key="7">
    <source>
        <dbReference type="ARBA" id="ARBA00022989"/>
    </source>
</evidence>
<keyword evidence="3 11" id="KW-0813">Transport</keyword>
<keyword evidence="8" id="KW-0496">Mitochondrion</keyword>
<name>A0A0F8VF96_9EURO</name>
<dbReference type="AlphaFoldDB" id="A0A0F8VF96"/>
<keyword evidence="13" id="KW-1185">Reference proteome</keyword>
<dbReference type="PANTHER" id="PTHR45758:SF4">
    <property type="entry name" value="MITOFERRIN-1"/>
    <property type="match status" value="1"/>
</dbReference>
<keyword evidence="4 10" id="KW-0812">Transmembrane</keyword>
<dbReference type="EMBL" id="JYKN01001107">
    <property type="protein sequence ID" value="KKK21746.1"/>
    <property type="molecule type" value="Genomic_DNA"/>
</dbReference>
<dbReference type="InterPro" id="IPR002067">
    <property type="entry name" value="MCP"/>
</dbReference>
<proteinExistence type="inferred from homology"/>
<evidence type="ECO:0000313" key="13">
    <source>
        <dbReference type="Proteomes" id="UP000034947"/>
    </source>
</evidence>
<dbReference type="Gene3D" id="1.50.40.10">
    <property type="entry name" value="Mitochondrial carrier domain"/>
    <property type="match status" value="2"/>
</dbReference>
<dbReference type="PROSITE" id="PS50920">
    <property type="entry name" value="SOLCAR"/>
    <property type="match status" value="2"/>
</dbReference>
<dbReference type="PRINTS" id="PR00926">
    <property type="entry name" value="MITOCARRIER"/>
</dbReference>
<comment type="similarity">
    <text evidence="2 11">Belongs to the mitochondrial carrier (TC 2.A.29) family.</text>
</comment>
<evidence type="ECO:0000256" key="6">
    <source>
        <dbReference type="ARBA" id="ARBA00022792"/>
    </source>
</evidence>
<evidence type="ECO:0000256" key="5">
    <source>
        <dbReference type="ARBA" id="ARBA00022737"/>
    </source>
</evidence>
<accession>A0A0F8VF96</accession>
<evidence type="ECO:0000256" key="3">
    <source>
        <dbReference type="ARBA" id="ARBA00022448"/>
    </source>
</evidence>
<sequence>MAVSEQMSGQEFDYEALPSNYGLGRNMLAGAFAGIAEHSVMYPVDLLKTRMQILHPTTGGLYTGLTNAVSTIYRIEGWRTLWKGVSSVIVGAGPAHAVYFGTYEFVKDMAGGNADDGHHPLAAAMSGASATIASDALMNPFDVIKQRMQVHGSVHKTLLQCARITIFTHCIAGGLAGAFAAGITTPLDVVKTLLQTRGLAQNEEIRSAKGLVNAASIIKRQFGWRGFLRGARPRIISTMPSTAICWTSYEMAKAYFKGQVDH</sequence>
<keyword evidence="7" id="KW-1133">Transmembrane helix</keyword>
<evidence type="ECO:0000256" key="9">
    <source>
        <dbReference type="ARBA" id="ARBA00023136"/>
    </source>
</evidence>